<keyword evidence="3" id="KW-1185">Reference proteome</keyword>
<evidence type="ECO:0000313" key="3">
    <source>
        <dbReference type="Proteomes" id="UP001331761"/>
    </source>
</evidence>
<dbReference type="Proteomes" id="UP001331761">
    <property type="component" value="Unassembled WGS sequence"/>
</dbReference>
<feature type="compositionally biased region" description="Polar residues" evidence="1">
    <location>
        <begin position="99"/>
        <end position="119"/>
    </location>
</feature>
<reference evidence="2 3" key="1">
    <citation type="submission" date="2019-10" db="EMBL/GenBank/DDBJ databases">
        <title>Assembly and Annotation for the nematode Trichostrongylus colubriformis.</title>
        <authorList>
            <person name="Martin J."/>
        </authorList>
    </citation>
    <scope>NUCLEOTIDE SEQUENCE [LARGE SCALE GENOMIC DNA]</scope>
    <source>
        <strain evidence="2">G859</strain>
        <tissue evidence="2">Whole worm</tissue>
    </source>
</reference>
<name>A0AAN8IN47_TRICO</name>
<sequence length="415" mass="46482">MKDPVHDFLGDYAHDPSSVWSSYRSAALRSGQKVNFRSQAPLVSQADHGEHQEAACSLAMERLRAEITKLRRLIHKKDLVIDILIEKIVKSRKMHGSRSDSQSSVYNLSSPTSPDTSDGGNKRRSSGSSQSIDVTELRRTTASPVLTNKAMSTIVVCKDLKYIHSKKNQSSPAAQYPVSSDNGMEYASGSNETFIVQSHPNEFHICERGEDGKNRRNAVNLKNLKESDNTNSIVPRRDINRSVFVIEGLSSRSEDNHPDWKTPTHPSVLFFMHNDTSTFFFLSLWQLCLMSNRPELIRRIENRQAAISAAAALRHRVAEEKKFAARGLVQGKCSFGNVKNILFLDPTLITAFPKDEVINLTKRHLRASNAYKSECSEGRSRVNIAASRVIAQSFSEATRQAVLSRRPSSKFKLHS</sequence>
<gene>
    <name evidence="2" type="ORF">GCK32_001840</name>
</gene>
<dbReference type="EMBL" id="WIXE01011257">
    <property type="protein sequence ID" value="KAK5976878.1"/>
    <property type="molecule type" value="Genomic_DNA"/>
</dbReference>
<accession>A0AAN8IN47</accession>
<comment type="caution">
    <text evidence="2">The sequence shown here is derived from an EMBL/GenBank/DDBJ whole genome shotgun (WGS) entry which is preliminary data.</text>
</comment>
<evidence type="ECO:0000256" key="1">
    <source>
        <dbReference type="SAM" id="MobiDB-lite"/>
    </source>
</evidence>
<dbReference type="AlphaFoldDB" id="A0AAN8IN47"/>
<protein>
    <submittedName>
        <fullName evidence="2">Uncharacterized protein</fullName>
    </submittedName>
</protein>
<organism evidence="2 3">
    <name type="scientific">Trichostrongylus colubriformis</name>
    <name type="common">Black scour worm</name>
    <dbReference type="NCBI Taxonomy" id="6319"/>
    <lineage>
        <taxon>Eukaryota</taxon>
        <taxon>Metazoa</taxon>
        <taxon>Ecdysozoa</taxon>
        <taxon>Nematoda</taxon>
        <taxon>Chromadorea</taxon>
        <taxon>Rhabditida</taxon>
        <taxon>Rhabditina</taxon>
        <taxon>Rhabditomorpha</taxon>
        <taxon>Strongyloidea</taxon>
        <taxon>Trichostrongylidae</taxon>
        <taxon>Trichostrongylus</taxon>
    </lineage>
</organism>
<evidence type="ECO:0000313" key="2">
    <source>
        <dbReference type="EMBL" id="KAK5976878.1"/>
    </source>
</evidence>
<feature type="region of interest" description="Disordered" evidence="1">
    <location>
        <begin position="92"/>
        <end position="136"/>
    </location>
</feature>
<proteinExistence type="predicted"/>